<reference evidence="1 2" key="1">
    <citation type="journal article" date="2015" name="Genome Announc.">
        <title>Complete Genome Sequence of Methylobacterium aquaticum Strain 22A, Isolated from Racomitrium japonicum Moss.</title>
        <authorList>
            <person name="Tani A."/>
            <person name="Ogura Y."/>
            <person name="Hayashi T."/>
            <person name="Kimbara K."/>
        </authorList>
    </citation>
    <scope>NUCLEOTIDE SEQUENCE [LARGE SCALE GENOMIC DNA]</scope>
    <source>
        <strain evidence="1 2">MA-22A</strain>
        <plasmid evidence="2">Plasmid pMaq22A_1p DNA</plasmid>
    </source>
</reference>
<proteinExistence type="predicted"/>
<name>A0A0C6FR32_9HYPH</name>
<protein>
    <recommendedName>
        <fullName evidence="3">Transcriptional regulator</fullName>
    </recommendedName>
</protein>
<gene>
    <name evidence="1" type="ORF">Maq22A_1p36750</name>
</gene>
<dbReference type="Proteomes" id="UP000061432">
    <property type="component" value="Plasmid pMaq22A_1p"/>
</dbReference>
<reference evidence="2" key="2">
    <citation type="submission" date="2015-01" db="EMBL/GenBank/DDBJ databases">
        <title>Complete genome sequence of Methylobacterium aquaticum strain 22A.</title>
        <authorList>
            <person name="Tani A."/>
            <person name="Ogura Y."/>
            <person name="Hayashi T."/>
        </authorList>
    </citation>
    <scope>NUCLEOTIDE SEQUENCE [LARGE SCALE GENOMIC DNA]</scope>
    <source>
        <strain evidence="2">MA-22A</strain>
        <plasmid evidence="2">Plasmid pMaq22A_1p DNA</plasmid>
    </source>
</reference>
<accession>A0A0C6FR32</accession>
<dbReference type="AlphaFoldDB" id="A0A0C6FR32"/>
<dbReference type="RefSeq" id="WP_060850583.1">
    <property type="nucleotide sequence ID" value="NZ_AP014705.1"/>
</dbReference>
<geneLocation type="plasmid" evidence="2">
    <name>pMaq22A_1p DNA</name>
</geneLocation>
<keyword evidence="1" id="KW-0614">Plasmid</keyword>
<dbReference type="EMBL" id="AP014705">
    <property type="protein sequence ID" value="BAQ49547.1"/>
    <property type="molecule type" value="Genomic_DNA"/>
</dbReference>
<evidence type="ECO:0000313" key="2">
    <source>
        <dbReference type="Proteomes" id="UP000061432"/>
    </source>
</evidence>
<evidence type="ECO:0000313" key="1">
    <source>
        <dbReference type="EMBL" id="BAQ49547.1"/>
    </source>
</evidence>
<dbReference type="OrthoDB" id="961126at2"/>
<dbReference type="PATRIC" id="fig|270351.10.peg.6627"/>
<organism evidence="1 2">
    <name type="scientific">Methylobacterium aquaticum</name>
    <dbReference type="NCBI Taxonomy" id="270351"/>
    <lineage>
        <taxon>Bacteria</taxon>
        <taxon>Pseudomonadati</taxon>
        <taxon>Pseudomonadota</taxon>
        <taxon>Alphaproteobacteria</taxon>
        <taxon>Hyphomicrobiales</taxon>
        <taxon>Methylobacteriaceae</taxon>
        <taxon>Methylobacterium</taxon>
    </lineage>
</organism>
<dbReference type="KEGG" id="maqu:Maq22A_1p36750"/>
<evidence type="ECO:0008006" key="3">
    <source>
        <dbReference type="Google" id="ProtNLM"/>
    </source>
</evidence>
<sequence>MSKHNGGPKLPSPEAEAIATLGQAMYGARWQSELASDIGESPRVLRFWLSSDRVPPVMALKRARLAARRQVARIQRALDAPEPPAA</sequence>